<sequence>MSQENIRPWGHYDILAGTDTSGYKIKRIIVNPHQKLSLQSHNHRKEVWTVINGAGEAIKGDTTIPIQTGDTVIIEIKEHHRLINNTDSPLEIIEIQLGDYLGEDDITRYSDDYGRIP</sequence>
<dbReference type="PANTHER" id="PTHR46390:SF1">
    <property type="entry name" value="MANNOSE-1-PHOSPHATE GUANYLYLTRANSFERASE"/>
    <property type="match status" value="1"/>
</dbReference>
<dbReference type="PANTHER" id="PTHR46390">
    <property type="entry name" value="MANNOSE-1-PHOSPHATE GUANYLYLTRANSFERASE"/>
    <property type="match status" value="1"/>
</dbReference>
<dbReference type="GO" id="GO:0004475">
    <property type="term" value="F:mannose-1-phosphate guanylyltransferase (GTP) activity"/>
    <property type="evidence" value="ECO:0007669"/>
    <property type="project" value="TreeGrafter"/>
</dbReference>
<organism evidence="2">
    <name type="scientific">Hyperionvirus sp</name>
    <dbReference type="NCBI Taxonomy" id="2487770"/>
    <lineage>
        <taxon>Viruses</taxon>
        <taxon>Varidnaviria</taxon>
        <taxon>Bamfordvirae</taxon>
        <taxon>Nucleocytoviricota</taxon>
        <taxon>Megaviricetes</taxon>
        <taxon>Imitervirales</taxon>
        <taxon>Mimiviridae</taxon>
        <taxon>Klosneuvirinae</taxon>
    </lineage>
</organism>
<accession>A0A3G5A624</accession>
<dbReference type="Gene3D" id="2.60.120.10">
    <property type="entry name" value="Jelly Rolls"/>
    <property type="match status" value="1"/>
</dbReference>
<proteinExistence type="predicted"/>
<dbReference type="InterPro" id="IPR001538">
    <property type="entry name" value="Man6P_isomerase-2_C"/>
</dbReference>
<dbReference type="Pfam" id="PF01050">
    <property type="entry name" value="MannoseP_isomer"/>
    <property type="match status" value="1"/>
</dbReference>
<name>A0A3G5A624_9VIRU</name>
<feature type="domain" description="Mannose-6-phosphate isomerase type II C-terminal" evidence="1">
    <location>
        <begin position="3"/>
        <end position="111"/>
    </location>
</feature>
<evidence type="ECO:0000313" key="2">
    <source>
        <dbReference type="EMBL" id="AYV82710.1"/>
    </source>
</evidence>
<keyword evidence="2" id="KW-0808">Transferase</keyword>
<reference evidence="2" key="1">
    <citation type="submission" date="2018-10" db="EMBL/GenBank/DDBJ databases">
        <title>Hidden diversity of soil giant viruses.</title>
        <authorList>
            <person name="Schulz F."/>
            <person name="Alteio L."/>
            <person name="Goudeau D."/>
            <person name="Ryan E.M."/>
            <person name="Malmstrom R.R."/>
            <person name="Blanchard J."/>
            <person name="Woyke T."/>
        </authorList>
    </citation>
    <scope>NUCLEOTIDE SEQUENCE</scope>
    <source>
        <strain evidence="2">HYV1</strain>
    </source>
</reference>
<gene>
    <name evidence="2" type="ORF">Hyperionvirus2_78</name>
</gene>
<protein>
    <submittedName>
        <fullName evidence="2">Mannose-1-phosphate guanyltransferase</fullName>
    </submittedName>
</protein>
<evidence type="ECO:0000259" key="1">
    <source>
        <dbReference type="Pfam" id="PF01050"/>
    </source>
</evidence>
<dbReference type="EMBL" id="MK072384">
    <property type="protein sequence ID" value="AYV82710.1"/>
    <property type="molecule type" value="Genomic_DNA"/>
</dbReference>
<dbReference type="GO" id="GO:0005976">
    <property type="term" value="P:polysaccharide metabolic process"/>
    <property type="evidence" value="ECO:0007669"/>
    <property type="project" value="InterPro"/>
</dbReference>
<dbReference type="InterPro" id="IPR014710">
    <property type="entry name" value="RmlC-like_jellyroll"/>
</dbReference>
<dbReference type="InterPro" id="IPR011051">
    <property type="entry name" value="RmlC_Cupin_sf"/>
</dbReference>
<dbReference type="CDD" id="cd02213">
    <property type="entry name" value="cupin_PMI_typeII_C"/>
    <property type="match status" value="1"/>
</dbReference>
<dbReference type="InterPro" id="IPR051161">
    <property type="entry name" value="Mannose-6P_isomerase_type2"/>
</dbReference>
<dbReference type="GO" id="GO:0009298">
    <property type="term" value="P:GDP-mannose biosynthetic process"/>
    <property type="evidence" value="ECO:0007669"/>
    <property type="project" value="TreeGrafter"/>
</dbReference>
<dbReference type="SUPFAM" id="SSF51182">
    <property type="entry name" value="RmlC-like cupins"/>
    <property type="match status" value="1"/>
</dbReference>